<feature type="chain" id="PRO_5017441624" description="Extracellular repeat, HAF family" evidence="2">
    <location>
        <begin position="34"/>
        <end position="355"/>
    </location>
</feature>
<protein>
    <recommendedName>
        <fullName evidence="5">Extracellular repeat, HAF family</fullName>
    </recommendedName>
</protein>
<reference evidence="4" key="1">
    <citation type="submission" date="2016-10" db="EMBL/GenBank/DDBJ databases">
        <authorList>
            <person name="Varghese N."/>
            <person name="Submissions S."/>
        </authorList>
    </citation>
    <scope>NUCLEOTIDE SEQUENCE [LARGE SCALE GENOMIC DNA]</scope>
    <source>
        <strain evidence="4">CGMCC 4.3568</strain>
    </source>
</reference>
<keyword evidence="2" id="KW-0732">Signal</keyword>
<evidence type="ECO:0008006" key="5">
    <source>
        <dbReference type="Google" id="ProtNLM"/>
    </source>
</evidence>
<dbReference type="EMBL" id="FOKG01000009">
    <property type="protein sequence ID" value="SFB36043.1"/>
    <property type="molecule type" value="Genomic_DNA"/>
</dbReference>
<evidence type="ECO:0000256" key="2">
    <source>
        <dbReference type="SAM" id="SignalP"/>
    </source>
</evidence>
<gene>
    <name evidence="3" type="ORF">SAMN05216266_10933</name>
</gene>
<proteinExistence type="predicted"/>
<sequence length="355" mass="37694">MKTLHRRRGSTSRVSVALTATLGILLTGMPALASSPADPVPVAPDCALERLPEPSGYEASVVTEGDPTGRYHTGRGWPRGGGPKGWEHVLWDNDKVSVISFEDRYARVAGVNSSGTVIASGSMAPTVLQNGATIKLPYDEETIDQVNLTDINERGDISASLWVKPESGTRATLVPAYYPAGKYDSPPVTLPLPDKTRSGDTEGIDDDGTMVGSIETDEGTRAYVWHPDGSHGFLPAPEGTVALTSASGIRDGWVVGSADIDGEWKTPRWRLDNDTVEVVPGDAYWAVNAQGSSVGTYDRWHAAVVISGKLFELPGLNQQEPKNEAMTINDDGTVIGGSANLPGSKSSHAVRWTCG</sequence>
<organism evidence="3 4">
    <name type="scientific">Amycolatopsis marina</name>
    <dbReference type="NCBI Taxonomy" id="490629"/>
    <lineage>
        <taxon>Bacteria</taxon>
        <taxon>Bacillati</taxon>
        <taxon>Actinomycetota</taxon>
        <taxon>Actinomycetes</taxon>
        <taxon>Pseudonocardiales</taxon>
        <taxon>Pseudonocardiaceae</taxon>
        <taxon>Amycolatopsis</taxon>
    </lineage>
</organism>
<accession>A0A1I1AI71</accession>
<evidence type="ECO:0000313" key="4">
    <source>
        <dbReference type="Proteomes" id="UP000243799"/>
    </source>
</evidence>
<keyword evidence="4" id="KW-1185">Reference proteome</keyword>
<evidence type="ECO:0000313" key="3">
    <source>
        <dbReference type="EMBL" id="SFB36043.1"/>
    </source>
</evidence>
<name>A0A1I1AI71_9PSEU</name>
<feature type="region of interest" description="Disordered" evidence="1">
    <location>
        <begin position="188"/>
        <end position="210"/>
    </location>
</feature>
<feature type="region of interest" description="Disordered" evidence="1">
    <location>
        <begin position="55"/>
        <end position="78"/>
    </location>
</feature>
<dbReference type="Proteomes" id="UP000243799">
    <property type="component" value="Unassembled WGS sequence"/>
</dbReference>
<dbReference type="AlphaFoldDB" id="A0A1I1AI71"/>
<feature type="signal peptide" evidence="2">
    <location>
        <begin position="1"/>
        <end position="33"/>
    </location>
</feature>
<evidence type="ECO:0000256" key="1">
    <source>
        <dbReference type="SAM" id="MobiDB-lite"/>
    </source>
</evidence>